<gene>
    <name evidence="1" type="primary">ORF48365</name>
</gene>
<evidence type="ECO:0000313" key="1">
    <source>
        <dbReference type="EMBL" id="CEK63455.1"/>
    </source>
</evidence>
<proteinExistence type="predicted"/>
<protein>
    <submittedName>
        <fullName evidence="1">Uncharacterized protein</fullName>
    </submittedName>
</protein>
<feature type="non-terminal residue" evidence="1">
    <location>
        <position position="1"/>
    </location>
</feature>
<accession>A0A0B6Z707</accession>
<sequence>VERSKKKIMKEYICDPCNSSLLLCTLYSIVPTFDVENTSKIYVTMTTKKQQRQQ</sequence>
<name>A0A0B6Z707_9EUPU</name>
<dbReference type="EMBL" id="HACG01016590">
    <property type="protein sequence ID" value="CEK63455.1"/>
    <property type="molecule type" value="Transcribed_RNA"/>
</dbReference>
<dbReference type="AlphaFoldDB" id="A0A0B6Z707"/>
<organism evidence="1">
    <name type="scientific">Arion vulgaris</name>
    <dbReference type="NCBI Taxonomy" id="1028688"/>
    <lineage>
        <taxon>Eukaryota</taxon>
        <taxon>Metazoa</taxon>
        <taxon>Spiralia</taxon>
        <taxon>Lophotrochozoa</taxon>
        <taxon>Mollusca</taxon>
        <taxon>Gastropoda</taxon>
        <taxon>Heterobranchia</taxon>
        <taxon>Euthyneura</taxon>
        <taxon>Panpulmonata</taxon>
        <taxon>Eupulmonata</taxon>
        <taxon>Stylommatophora</taxon>
        <taxon>Helicina</taxon>
        <taxon>Arionoidea</taxon>
        <taxon>Arionidae</taxon>
        <taxon>Arion</taxon>
    </lineage>
</organism>
<reference evidence="1" key="1">
    <citation type="submission" date="2014-12" db="EMBL/GenBank/DDBJ databases">
        <title>Insight into the proteome of Arion vulgaris.</title>
        <authorList>
            <person name="Aradska J."/>
            <person name="Bulat T."/>
            <person name="Smidak R."/>
            <person name="Sarate P."/>
            <person name="Gangsoo J."/>
            <person name="Sialana F."/>
            <person name="Bilban M."/>
            <person name="Lubec G."/>
        </authorList>
    </citation>
    <scope>NUCLEOTIDE SEQUENCE</scope>
    <source>
        <tissue evidence="1">Skin</tissue>
    </source>
</reference>